<evidence type="ECO:0000256" key="1">
    <source>
        <dbReference type="SAM" id="MobiDB-lite"/>
    </source>
</evidence>
<dbReference type="HOGENOM" id="CLU_637816_0_0_1"/>
<dbReference type="STRING" id="1220924.W2RXM4"/>
<feature type="region of interest" description="Disordered" evidence="1">
    <location>
        <begin position="216"/>
        <end position="264"/>
    </location>
</feature>
<feature type="compositionally biased region" description="Polar residues" evidence="1">
    <location>
        <begin position="396"/>
        <end position="406"/>
    </location>
</feature>
<dbReference type="AlphaFoldDB" id="W2RXM4"/>
<dbReference type="RefSeq" id="XP_008717366.1">
    <property type="nucleotide sequence ID" value="XM_008719144.1"/>
</dbReference>
<gene>
    <name evidence="2" type="ORF">HMPREF1541_04800</name>
</gene>
<feature type="region of interest" description="Disordered" evidence="1">
    <location>
        <begin position="166"/>
        <end position="193"/>
    </location>
</feature>
<dbReference type="PANTHER" id="PTHR36223">
    <property type="entry name" value="BETA-LACTAMASE-TYPE TRANSPEPTIDASE FOLD DOMAIN CONTAINING PROTEIN"/>
    <property type="match status" value="1"/>
</dbReference>
<keyword evidence="3" id="KW-1185">Reference proteome</keyword>
<protein>
    <submittedName>
        <fullName evidence="2">Uncharacterized protein</fullName>
    </submittedName>
</protein>
<dbReference type="EMBL" id="KB822720">
    <property type="protein sequence ID" value="ETN40523.1"/>
    <property type="molecule type" value="Genomic_DNA"/>
</dbReference>
<proteinExistence type="predicted"/>
<name>W2RXM4_CYPE1</name>
<feature type="region of interest" description="Disordered" evidence="1">
    <location>
        <begin position="366"/>
        <end position="417"/>
    </location>
</feature>
<accession>W2RXM4</accession>
<sequence length="430" mass="47534">MPAGYGFDVTVETLNGATLPEYGTSNLRTRSSYAQRTVSTKVESKTDQQFRIRIRAPGPFLDFNEKDLSTGNSIDTSGMRLKTISDGGKPPYDVVVRIFIDGTERRKWPTLIRLSRGQAIKEGITLEGSMVPNGTDRRGETLFKELNWVFSEIDLDIRLAQLGLSPLGNSSDPPPVMRNDDGSGPHAGGKSGKKGTIDIRLYRYIEEKVCEPELTEWDDGMSDVEGAPPTMFRPSRTKPQKPSRKDSFDQPSVSTNDDESIGPEITHLVDHVDRQKKARLKEPVRGTYPDGNQPYAIFRFQYMALSRLVSLGVANEDGSQVVQKGRRYQIRNIPTVSVSPSSQGSKRRAADGDEDAVAVLATTDAKRKKVEAQSTKPTAGPQMTLPVRLRGGPQTRWMSAQQQQAKRSTRSTSSGTQSTWLTIAKSLELN</sequence>
<evidence type="ECO:0000313" key="2">
    <source>
        <dbReference type="EMBL" id="ETN40523.1"/>
    </source>
</evidence>
<organism evidence="2 3">
    <name type="scientific">Cyphellophora europaea (strain CBS 101466)</name>
    <name type="common">Phialophora europaea</name>
    <dbReference type="NCBI Taxonomy" id="1220924"/>
    <lineage>
        <taxon>Eukaryota</taxon>
        <taxon>Fungi</taxon>
        <taxon>Dikarya</taxon>
        <taxon>Ascomycota</taxon>
        <taxon>Pezizomycotina</taxon>
        <taxon>Eurotiomycetes</taxon>
        <taxon>Chaetothyriomycetidae</taxon>
        <taxon>Chaetothyriales</taxon>
        <taxon>Cyphellophoraceae</taxon>
        <taxon>Cyphellophora</taxon>
    </lineage>
</organism>
<dbReference type="OrthoDB" id="4144012at2759"/>
<dbReference type="GeneID" id="19972139"/>
<dbReference type="PANTHER" id="PTHR36223:SF1">
    <property type="entry name" value="TRANSCRIPTION ELONGATION FACTOR EAF N-TERMINAL DOMAIN-CONTAINING PROTEIN"/>
    <property type="match status" value="1"/>
</dbReference>
<evidence type="ECO:0000313" key="3">
    <source>
        <dbReference type="Proteomes" id="UP000030752"/>
    </source>
</evidence>
<dbReference type="VEuPathDB" id="FungiDB:HMPREF1541_04800"/>
<dbReference type="Proteomes" id="UP000030752">
    <property type="component" value="Unassembled WGS sequence"/>
</dbReference>
<reference evidence="2 3" key="1">
    <citation type="submission" date="2013-03" db="EMBL/GenBank/DDBJ databases">
        <title>The Genome Sequence of Phialophora europaea CBS 101466.</title>
        <authorList>
            <consortium name="The Broad Institute Genomics Platform"/>
            <person name="Cuomo C."/>
            <person name="de Hoog S."/>
            <person name="Gorbushina A."/>
            <person name="Walker B."/>
            <person name="Young S.K."/>
            <person name="Zeng Q."/>
            <person name="Gargeya S."/>
            <person name="Fitzgerald M."/>
            <person name="Haas B."/>
            <person name="Abouelleil A."/>
            <person name="Allen A.W."/>
            <person name="Alvarado L."/>
            <person name="Arachchi H.M."/>
            <person name="Berlin A.M."/>
            <person name="Chapman S.B."/>
            <person name="Gainer-Dewar J."/>
            <person name="Goldberg J."/>
            <person name="Griggs A."/>
            <person name="Gujja S."/>
            <person name="Hansen M."/>
            <person name="Howarth C."/>
            <person name="Imamovic A."/>
            <person name="Ireland A."/>
            <person name="Larimer J."/>
            <person name="McCowan C."/>
            <person name="Murphy C."/>
            <person name="Pearson M."/>
            <person name="Poon T.W."/>
            <person name="Priest M."/>
            <person name="Roberts A."/>
            <person name="Saif S."/>
            <person name="Shea T."/>
            <person name="Sisk P."/>
            <person name="Sykes S."/>
            <person name="Wortman J."/>
            <person name="Nusbaum C."/>
            <person name="Birren B."/>
        </authorList>
    </citation>
    <scope>NUCLEOTIDE SEQUENCE [LARGE SCALE GENOMIC DNA]</scope>
    <source>
        <strain evidence="2 3">CBS 101466</strain>
    </source>
</reference>
<dbReference type="InParanoid" id="W2RXM4"/>